<dbReference type="Gene3D" id="2.30.30.40">
    <property type="entry name" value="SH3 Domains"/>
    <property type="match status" value="1"/>
</dbReference>
<sequence>MPNLRWIFIVFLLLFPLLSTLAVDSQGQDPVNLQHADSLFAQKQYQEALEIYEHLLHEKGTYSPAMLLKMGFIAEGVGDFGQASLYLSKYYEHYPNPAVTDKIKSLTNQARLEGYDVSDQDRFLGILVNYKTEITAGFAFLLLLSLIMIFLVREKRSGFYFPAFVFLLLTFVSNNFIRMPETAIITGTTVLIMDAPSAASNLLRRVQAGHRITIHSNKDMWYEIEWDNRKAYIRKSDVSKI</sequence>
<evidence type="ECO:0000313" key="4">
    <source>
        <dbReference type="Proteomes" id="UP000184513"/>
    </source>
</evidence>
<dbReference type="AlphaFoldDB" id="A0A1M7QV50"/>
<dbReference type="Proteomes" id="UP000184513">
    <property type="component" value="Unassembled WGS sequence"/>
</dbReference>
<evidence type="ECO:0000313" key="3">
    <source>
        <dbReference type="EMBL" id="SHN35587.1"/>
    </source>
</evidence>
<evidence type="ECO:0000259" key="2">
    <source>
        <dbReference type="PROSITE" id="PS51781"/>
    </source>
</evidence>
<organism evidence="3 4">
    <name type="scientific">Cyclobacterium lianum</name>
    <dbReference type="NCBI Taxonomy" id="388280"/>
    <lineage>
        <taxon>Bacteria</taxon>
        <taxon>Pseudomonadati</taxon>
        <taxon>Bacteroidota</taxon>
        <taxon>Cytophagia</taxon>
        <taxon>Cytophagales</taxon>
        <taxon>Cyclobacteriaceae</taxon>
        <taxon>Cyclobacterium</taxon>
    </lineage>
</organism>
<feature type="domain" description="SH3b" evidence="2">
    <location>
        <begin position="180"/>
        <end position="241"/>
    </location>
</feature>
<dbReference type="SMART" id="SM00287">
    <property type="entry name" value="SH3b"/>
    <property type="match status" value="1"/>
</dbReference>
<dbReference type="STRING" id="388280.SAMN04488057_1282"/>
<proteinExistence type="predicted"/>
<dbReference type="InterPro" id="IPR003646">
    <property type="entry name" value="SH3-like_bac-type"/>
</dbReference>
<dbReference type="InterPro" id="IPR011990">
    <property type="entry name" value="TPR-like_helical_dom_sf"/>
</dbReference>
<keyword evidence="1" id="KW-1133">Transmembrane helix</keyword>
<accession>A0A1M7QV50</accession>
<keyword evidence="1" id="KW-0812">Transmembrane</keyword>
<feature type="transmembrane region" description="Helical" evidence="1">
    <location>
        <begin position="134"/>
        <end position="152"/>
    </location>
</feature>
<dbReference type="RefSeq" id="WP_073098373.1">
    <property type="nucleotide sequence ID" value="NZ_FRCY01000028.1"/>
</dbReference>
<feature type="transmembrane region" description="Helical" evidence="1">
    <location>
        <begin position="159"/>
        <end position="177"/>
    </location>
</feature>
<evidence type="ECO:0000256" key="1">
    <source>
        <dbReference type="SAM" id="Phobius"/>
    </source>
</evidence>
<dbReference type="PROSITE" id="PS51781">
    <property type="entry name" value="SH3B"/>
    <property type="match status" value="1"/>
</dbReference>
<protein>
    <recommendedName>
        <fullName evidence="2">SH3b domain-containing protein</fullName>
    </recommendedName>
</protein>
<dbReference type="SUPFAM" id="SSF48452">
    <property type="entry name" value="TPR-like"/>
    <property type="match status" value="1"/>
</dbReference>
<keyword evidence="4" id="KW-1185">Reference proteome</keyword>
<keyword evidence="1" id="KW-0472">Membrane</keyword>
<reference evidence="3 4" key="1">
    <citation type="submission" date="2016-11" db="EMBL/GenBank/DDBJ databases">
        <authorList>
            <person name="Jaros S."/>
            <person name="Januszkiewicz K."/>
            <person name="Wedrychowicz H."/>
        </authorList>
    </citation>
    <scope>NUCLEOTIDE SEQUENCE [LARGE SCALE GENOMIC DNA]</scope>
    <source>
        <strain evidence="3 4">CGMCC 1.6102</strain>
    </source>
</reference>
<name>A0A1M7QV50_9BACT</name>
<dbReference type="Gene3D" id="1.25.40.10">
    <property type="entry name" value="Tetratricopeptide repeat domain"/>
    <property type="match status" value="1"/>
</dbReference>
<gene>
    <name evidence="3" type="ORF">SAMN04488057_1282</name>
</gene>
<dbReference type="OrthoDB" id="977366at2"/>
<dbReference type="EMBL" id="FRCY01000028">
    <property type="protein sequence ID" value="SHN35587.1"/>
    <property type="molecule type" value="Genomic_DNA"/>
</dbReference>